<dbReference type="EnsemblMetazoa" id="OVOC12612.1">
    <property type="protein sequence ID" value="OVOC12612.1"/>
    <property type="gene ID" value="WBGene00249421"/>
</dbReference>
<dbReference type="EMBL" id="CMVM020000553">
    <property type="status" value="NOT_ANNOTATED_CDS"/>
    <property type="molecule type" value="Genomic_DNA"/>
</dbReference>
<keyword evidence="2" id="KW-1185">Reference proteome</keyword>
<dbReference type="Proteomes" id="UP000024404">
    <property type="component" value="Unassembled WGS sequence"/>
</dbReference>
<name>A0A8R1TM91_ONCVO</name>
<evidence type="ECO:0000313" key="1">
    <source>
        <dbReference type="EnsemblMetazoa" id="OVOC12612.1"/>
    </source>
</evidence>
<proteinExistence type="predicted"/>
<reference evidence="2" key="1">
    <citation type="submission" date="2013-10" db="EMBL/GenBank/DDBJ databases">
        <title>Genome sequencing of Onchocerca volvulus.</title>
        <authorList>
            <person name="Cotton J."/>
            <person name="Tsai J."/>
            <person name="Stanley E."/>
            <person name="Tracey A."/>
            <person name="Holroyd N."/>
            <person name="Lustigman S."/>
            <person name="Berriman M."/>
        </authorList>
    </citation>
    <scope>NUCLEOTIDE SEQUENCE</scope>
</reference>
<protein>
    <submittedName>
        <fullName evidence="1">Uncharacterized protein</fullName>
    </submittedName>
</protein>
<evidence type="ECO:0000313" key="2">
    <source>
        <dbReference type="Proteomes" id="UP000024404"/>
    </source>
</evidence>
<organism evidence="1 2">
    <name type="scientific">Onchocerca volvulus</name>
    <dbReference type="NCBI Taxonomy" id="6282"/>
    <lineage>
        <taxon>Eukaryota</taxon>
        <taxon>Metazoa</taxon>
        <taxon>Ecdysozoa</taxon>
        <taxon>Nematoda</taxon>
        <taxon>Chromadorea</taxon>
        <taxon>Rhabditida</taxon>
        <taxon>Spirurina</taxon>
        <taxon>Spiruromorpha</taxon>
        <taxon>Filarioidea</taxon>
        <taxon>Onchocercidae</taxon>
        <taxon>Onchocerca</taxon>
    </lineage>
</organism>
<reference evidence="1" key="2">
    <citation type="submission" date="2022-06" db="UniProtKB">
        <authorList>
            <consortium name="EnsemblMetazoa"/>
        </authorList>
    </citation>
    <scope>IDENTIFICATION</scope>
</reference>
<accession>A0A8R1TM91</accession>
<sequence length="132" mass="15475">MNFVIVLICFCLFITMTIFLVKAFAISNMSYDIHQNIINLLSPTEKCCRCPINLTLITEWTQCFYKNQNKGALGVVIEYVISPLLINSFTLTPQMLRKTTNVPLLFFKYLFRFKHISVHVAFQKYYCKQAFH</sequence>
<dbReference type="AlphaFoldDB" id="A0A8R1TM91"/>
<dbReference type="EMBL" id="CMVM020000552">
    <property type="status" value="NOT_ANNOTATED_CDS"/>
    <property type="molecule type" value="Genomic_DNA"/>
</dbReference>